<reference evidence="2 3" key="1">
    <citation type="submission" date="2020-07" db="EMBL/GenBank/DDBJ databases">
        <title>Genomic Encyclopedia of Type Strains, Phase IV (KMG-IV): sequencing the most valuable type-strain genomes for metagenomic binning, comparative biology and taxonomic classification.</title>
        <authorList>
            <person name="Goeker M."/>
        </authorList>
    </citation>
    <scope>NUCLEOTIDE SEQUENCE [LARGE SCALE GENOMIC DNA]</scope>
    <source>
        <strain evidence="2 3">DSM 45533</strain>
    </source>
</reference>
<dbReference type="RefSeq" id="WP_181613224.1">
    <property type="nucleotide sequence ID" value="NZ_BAABAM010000004.1"/>
</dbReference>
<dbReference type="InterPro" id="IPR052750">
    <property type="entry name" value="GH18_Chitinase"/>
</dbReference>
<feature type="region of interest" description="Disordered" evidence="1">
    <location>
        <begin position="42"/>
        <end position="69"/>
    </location>
</feature>
<dbReference type="AlphaFoldDB" id="A0A7W0HSZ8"/>
<evidence type="ECO:0000313" key="2">
    <source>
        <dbReference type="EMBL" id="MBA2894457.1"/>
    </source>
</evidence>
<evidence type="ECO:0008006" key="4">
    <source>
        <dbReference type="Google" id="ProtNLM"/>
    </source>
</evidence>
<dbReference type="Gene3D" id="3.20.20.80">
    <property type="entry name" value="Glycosidases"/>
    <property type="match status" value="1"/>
</dbReference>
<organism evidence="2 3">
    <name type="scientific">Nonomuraea soli</name>
    <dbReference type="NCBI Taxonomy" id="1032476"/>
    <lineage>
        <taxon>Bacteria</taxon>
        <taxon>Bacillati</taxon>
        <taxon>Actinomycetota</taxon>
        <taxon>Actinomycetes</taxon>
        <taxon>Streptosporangiales</taxon>
        <taxon>Streptosporangiaceae</taxon>
        <taxon>Nonomuraea</taxon>
    </lineage>
</organism>
<dbReference type="PANTHER" id="PTHR42976">
    <property type="entry name" value="BIFUNCTIONAL CHITINASE/LYSOZYME-RELATED"/>
    <property type="match status" value="1"/>
</dbReference>
<name>A0A7W0HSZ8_9ACTN</name>
<sequence>MSEHRRAPGTLPRSVSILSALALAAATGTAVWLLPTTAAPEREPVDSARAGRQPVAVTATPTPSRRRDPTTFVSYVNTARTPELNLPDDAQRTGVRWYLLGHIVAAPDGCTPKWSGQLDPAGNPVANRLTRLRSEGGDALLAFGGPGGRDLASTCRKPLQLAQAYRNALDGVGAAHADFEADDGDPATTARRARAIRLLQQQRPLHVTFSLPLDKAAAVLKATHDAGAVVDTVNLLAPIEPQTAPAGRMQRLAQALRTAQRQIAVSQRLTDPASAWRRMAVTAVLVAPGDMSRLDARKLTTFAARHGLAWLSLRGAVPASTVTGILRRTRS</sequence>
<comment type="caution">
    <text evidence="2">The sequence shown here is derived from an EMBL/GenBank/DDBJ whole genome shotgun (WGS) entry which is preliminary data.</text>
</comment>
<gene>
    <name evidence="2" type="ORF">HNR30_005829</name>
</gene>
<accession>A0A7W0HSZ8</accession>
<protein>
    <recommendedName>
        <fullName evidence="4">Chitinase</fullName>
    </recommendedName>
</protein>
<dbReference type="Proteomes" id="UP000530928">
    <property type="component" value="Unassembled WGS sequence"/>
</dbReference>
<evidence type="ECO:0000256" key="1">
    <source>
        <dbReference type="SAM" id="MobiDB-lite"/>
    </source>
</evidence>
<proteinExistence type="predicted"/>
<keyword evidence="3" id="KW-1185">Reference proteome</keyword>
<dbReference type="EMBL" id="JACDUR010000006">
    <property type="protein sequence ID" value="MBA2894457.1"/>
    <property type="molecule type" value="Genomic_DNA"/>
</dbReference>
<evidence type="ECO:0000313" key="3">
    <source>
        <dbReference type="Proteomes" id="UP000530928"/>
    </source>
</evidence>
<dbReference type="PANTHER" id="PTHR42976:SF1">
    <property type="entry name" value="GH18 DOMAIN-CONTAINING PROTEIN-RELATED"/>
    <property type="match status" value="1"/>
</dbReference>